<protein>
    <recommendedName>
        <fullName evidence="1">Replication factor A C-terminal domain-containing protein</fullName>
    </recommendedName>
</protein>
<evidence type="ECO:0000313" key="3">
    <source>
        <dbReference type="EnsemblPlants" id="Pp3c2_14140V3.1"/>
    </source>
</evidence>
<dbReference type="EnsemblPlants" id="Pp3c2_14140V3.3">
    <property type="protein sequence ID" value="Pp3c2_14140V3.3"/>
    <property type="gene ID" value="Pp3c2_14140"/>
</dbReference>
<keyword evidence="4" id="KW-1185">Reference proteome</keyword>
<reference evidence="3" key="3">
    <citation type="submission" date="2020-12" db="UniProtKB">
        <authorList>
            <consortium name="EnsemblPlants"/>
        </authorList>
    </citation>
    <scope>IDENTIFICATION</scope>
</reference>
<dbReference type="Pfam" id="PF08646">
    <property type="entry name" value="Rep_fac-A_C"/>
    <property type="match status" value="1"/>
</dbReference>
<dbReference type="Gramene" id="Pp3c2_14140V3.1">
    <property type="protein sequence ID" value="Pp3c2_14140V3.1"/>
    <property type="gene ID" value="Pp3c2_14140"/>
</dbReference>
<evidence type="ECO:0000259" key="1">
    <source>
        <dbReference type="Pfam" id="PF08646"/>
    </source>
</evidence>
<dbReference type="EnsemblPlants" id="Pp3c2_14140V3.1">
    <property type="protein sequence ID" value="Pp3c2_14140V3.1"/>
    <property type="gene ID" value="Pp3c2_14140"/>
</dbReference>
<sequence>MADIQVPFCSIVALDPNSFCYRVCGFCEQVLPAESSSYIQNAHPCERCRYRPRSRDAPTTKHLYKILMSICTDKSAMVVVVFDRAARNLFGCSADEFLRFFSQNPTAMEMASEVLEGEMLSLVLRPPKGGYGQQLRAVSIVPLSSSFQPVMAILPQLYASGQFPLS</sequence>
<accession>A9RV04</accession>
<dbReference type="SUPFAM" id="SSF50249">
    <property type="entry name" value="Nucleic acid-binding proteins"/>
    <property type="match status" value="1"/>
</dbReference>
<dbReference type="HOGENOM" id="CLU_1655142_0_0_1"/>
<reference evidence="2 4" key="2">
    <citation type="journal article" date="2018" name="Plant J.">
        <title>The Physcomitrella patens chromosome-scale assembly reveals moss genome structure and evolution.</title>
        <authorList>
            <person name="Lang D."/>
            <person name="Ullrich K.K."/>
            <person name="Murat F."/>
            <person name="Fuchs J."/>
            <person name="Jenkins J."/>
            <person name="Haas F.B."/>
            <person name="Piednoel M."/>
            <person name="Gundlach H."/>
            <person name="Van Bel M."/>
            <person name="Meyberg R."/>
            <person name="Vives C."/>
            <person name="Morata J."/>
            <person name="Symeonidi A."/>
            <person name="Hiss M."/>
            <person name="Muchero W."/>
            <person name="Kamisugi Y."/>
            <person name="Saleh O."/>
            <person name="Blanc G."/>
            <person name="Decker E.L."/>
            <person name="van Gessel N."/>
            <person name="Grimwood J."/>
            <person name="Hayes R.D."/>
            <person name="Graham S.W."/>
            <person name="Gunter L.E."/>
            <person name="McDaniel S.F."/>
            <person name="Hoernstein S.N.W."/>
            <person name="Larsson A."/>
            <person name="Li F.W."/>
            <person name="Perroud P.F."/>
            <person name="Phillips J."/>
            <person name="Ranjan P."/>
            <person name="Rokshar D.S."/>
            <person name="Rothfels C.J."/>
            <person name="Schneider L."/>
            <person name="Shu S."/>
            <person name="Stevenson D.W."/>
            <person name="Thummler F."/>
            <person name="Tillich M."/>
            <person name="Villarreal Aguilar J.C."/>
            <person name="Widiez T."/>
            <person name="Wong G.K."/>
            <person name="Wymore A."/>
            <person name="Zhang Y."/>
            <person name="Zimmer A.D."/>
            <person name="Quatrano R.S."/>
            <person name="Mayer K.F.X."/>
            <person name="Goodstein D."/>
            <person name="Casacuberta J.M."/>
            <person name="Vandepoele K."/>
            <person name="Reski R."/>
            <person name="Cuming A.C."/>
            <person name="Tuskan G.A."/>
            <person name="Maumus F."/>
            <person name="Salse J."/>
            <person name="Schmutz J."/>
            <person name="Rensing S.A."/>
        </authorList>
    </citation>
    <scope>NUCLEOTIDE SEQUENCE [LARGE SCALE GENOMIC DNA]</scope>
    <source>
        <strain evidence="3 4">cv. Gransden 2004</strain>
    </source>
</reference>
<feature type="domain" description="Replication factor A C-terminal" evidence="1">
    <location>
        <begin position="9"/>
        <end position="136"/>
    </location>
</feature>
<dbReference type="Gramene" id="Pp3c2_14140V3.2">
    <property type="protein sequence ID" value="Pp3c2_14140V3.2"/>
    <property type="gene ID" value="Pp3c2_14140"/>
</dbReference>
<dbReference type="Proteomes" id="UP000006727">
    <property type="component" value="Chromosome 2"/>
</dbReference>
<dbReference type="AlphaFoldDB" id="A9RV04"/>
<gene>
    <name evidence="3" type="primary">LOC112273135</name>
    <name evidence="2" type="ORF">PHYPA_002664</name>
</gene>
<evidence type="ECO:0000313" key="4">
    <source>
        <dbReference type="Proteomes" id="UP000006727"/>
    </source>
</evidence>
<dbReference type="EMBL" id="ABEU02000002">
    <property type="protein sequence ID" value="PNR59872.1"/>
    <property type="molecule type" value="Genomic_DNA"/>
</dbReference>
<proteinExistence type="predicted"/>
<dbReference type="PaxDb" id="3218-PP1S30_146V6.1"/>
<reference evidence="2 4" key="1">
    <citation type="journal article" date="2008" name="Science">
        <title>The Physcomitrella genome reveals evolutionary insights into the conquest of land by plants.</title>
        <authorList>
            <person name="Rensing S."/>
            <person name="Lang D."/>
            <person name="Zimmer A."/>
            <person name="Terry A."/>
            <person name="Salamov A."/>
            <person name="Shapiro H."/>
            <person name="Nishiyama T."/>
            <person name="Perroud P.-F."/>
            <person name="Lindquist E."/>
            <person name="Kamisugi Y."/>
            <person name="Tanahashi T."/>
            <person name="Sakakibara K."/>
            <person name="Fujita T."/>
            <person name="Oishi K."/>
            <person name="Shin-I T."/>
            <person name="Kuroki Y."/>
            <person name="Toyoda A."/>
            <person name="Suzuki Y."/>
            <person name="Hashimoto A."/>
            <person name="Yamaguchi K."/>
            <person name="Sugano A."/>
            <person name="Kohara Y."/>
            <person name="Fujiyama A."/>
            <person name="Anterola A."/>
            <person name="Aoki S."/>
            <person name="Ashton N."/>
            <person name="Barbazuk W.B."/>
            <person name="Barker E."/>
            <person name="Bennetzen J."/>
            <person name="Bezanilla M."/>
            <person name="Blankenship R."/>
            <person name="Cho S.H."/>
            <person name="Dutcher S."/>
            <person name="Estelle M."/>
            <person name="Fawcett J.A."/>
            <person name="Gundlach H."/>
            <person name="Hanada K."/>
            <person name="Heyl A."/>
            <person name="Hicks K.A."/>
            <person name="Hugh J."/>
            <person name="Lohr M."/>
            <person name="Mayer K."/>
            <person name="Melkozernov A."/>
            <person name="Murata T."/>
            <person name="Nelson D."/>
            <person name="Pils B."/>
            <person name="Prigge M."/>
            <person name="Reiss B."/>
            <person name="Renner T."/>
            <person name="Rombauts S."/>
            <person name="Rushton P."/>
            <person name="Sanderfoot A."/>
            <person name="Schween G."/>
            <person name="Shiu S.-H."/>
            <person name="Stueber K."/>
            <person name="Theodoulou F.L."/>
            <person name="Tu H."/>
            <person name="Van de Peer Y."/>
            <person name="Verrier P.J."/>
            <person name="Waters E."/>
            <person name="Wood A."/>
            <person name="Yang L."/>
            <person name="Cove D."/>
            <person name="Cuming A."/>
            <person name="Hasebe M."/>
            <person name="Lucas S."/>
            <person name="Mishler D.B."/>
            <person name="Reski R."/>
            <person name="Grigoriev I."/>
            <person name="Quatrano R.S."/>
            <person name="Boore J.L."/>
        </authorList>
    </citation>
    <scope>NUCLEOTIDE SEQUENCE [LARGE SCALE GENOMIC DNA]</scope>
    <source>
        <strain evidence="3 4">cv. Gransden 2004</strain>
    </source>
</reference>
<dbReference type="Gramene" id="Pp3c2_14140V3.3">
    <property type="protein sequence ID" value="Pp3c2_14140V3.3"/>
    <property type="gene ID" value="Pp3c2_14140"/>
</dbReference>
<dbReference type="RefSeq" id="XP_024357374.1">
    <property type="nucleotide sequence ID" value="XM_024501606.2"/>
</dbReference>
<name>A9RV04_PHYPA</name>
<dbReference type="GeneID" id="112273135"/>
<dbReference type="InterPro" id="IPR013955">
    <property type="entry name" value="Rep_factor-A_C"/>
</dbReference>
<dbReference type="EnsemblPlants" id="Pp3c2_14140V3.2">
    <property type="protein sequence ID" value="Pp3c2_14140V3.2"/>
    <property type="gene ID" value="Pp3c2_14140"/>
</dbReference>
<dbReference type="InterPro" id="IPR012340">
    <property type="entry name" value="NA-bd_OB-fold"/>
</dbReference>
<organism evidence="2">
    <name type="scientific">Physcomitrium patens</name>
    <name type="common">Spreading-leaved earth moss</name>
    <name type="synonym">Physcomitrella patens</name>
    <dbReference type="NCBI Taxonomy" id="3218"/>
    <lineage>
        <taxon>Eukaryota</taxon>
        <taxon>Viridiplantae</taxon>
        <taxon>Streptophyta</taxon>
        <taxon>Embryophyta</taxon>
        <taxon>Bryophyta</taxon>
        <taxon>Bryophytina</taxon>
        <taxon>Bryopsida</taxon>
        <taxon>Funariidae</taxon>
        <taxon>Funariales</taxon>
        <taxon>Funariaceae</taxon>
        <taxon>Physcomitrium</taxon>
    </lineage>
</organism>
<dbReference type="OMA" id="ILEGEMF"/>
<dbReference type="Gene3D" id="2.40.50.140">
    <property type="entry name" value="Nucleic acid-binding proteins"/>
    <property type="match status" value="1"/>
</dbReference>
<evidence type="ECO:0000313" key="2">
    <source>
        <dbReference type="EMBL" id="PNR59872.1"/>
    </source>
</evidence>
<dbReference type="eggNOG" id="ENOG502RZ6A">
    <property type="taxonomic scope" value="Eukaryota"/>
</dbReference>